<keyword evidence="8" id="KW-0902">Two-component regulatory system</keyword>
<dbReference type="InterPro" id="IPR018060">
    <property type="entry name" value="HTH_AraC"/>
</dbReference>
<keyword evidence="18" id="KW-1185">Reference proteome</keyword>
<dbReference type="EMBL" id="BMDO01000004">
    <property type="protein sequence ID" value="GGI50729.1"/>
    <property type="molecule type" value="Genomic_DNA"/>
</dbReference>
<dbReference type="GO" id="GO:0043565">
    <property type="term" value="F:sequence-specific DNA binding"/>
    <property type="evidence" value="ECO:0007669"/>
    <property type="project" value="InterPro"/>
</dbReference>
<proteinExistence type="predicted"/>
<evidence type="ECO:0000313" key="17">
    <source>
        <dbReference type="EMBL" id="GGI50729.1"/>
    </source>
</evidence>
<feature type="domain" description="Response regulatory" evidence="16">
    <location>
        <begin position="1112"/>
        <end position="1227"/>
    </location>
</feature>
<keyword evidence="10" id="KW-0238">DNA-binding</keyword>
<dbReference type="GO" id="GO:0005524">
    <property type="term" value="F:ATP binding"/>
    <property type="evidence" value="ECO:0007669"/>
    <property type="project" value="UniProtKB-KW"/>
</dbReference>
<evidence type="ECO:0000256" key="9">
    <source>
        <dbReference type="ARBA" id="ARBA00023015"/>
    </source>
</evidence>
<dbReference type="FunFam" id="3.30.565.10:FF:000037">
    <property type="entry name" value="Hybrid sensor histidine kinase/response regulator"/>
    <property type="match status" value="1"/>
</dbReference>
<reference evidence="17" key="1">
    <citation type="journal article" date="2014" name="Int. J. Syst. Evol. Microbiol.">
        <title>Complete genome sequence of Corynebacterium casei LMG S-19264T (=DSM 44701T), isolated from a smear-ripened cheese.</title>
        <authorList>
            <consortium name="US DOE Joint Genome Institute (JGI-PGF)"/>
            <person name="Walter F."/>
            <person name="Albersmeier A."/>
            <person name="Kalinowski J."/>
            <person name="Ruckert C."/>
        </authorList>
    </citation>
    <scope>NUCLEOTIDE SEQUENCE</scope>
    <source>
        <strain evidence="17">CCM 8711</strain>
    </source>
</reference>
<dbReference type="PROSITE" id="PS00041">
    <property type="entry name" value="HTH_ARAC_FAMILY_1"/>
    <property type="match status" value="1"/>
</dbReference>
<dbReference type="SUPFAM" id="SSF50998">
    <property type="entry name" value="Quinoprotein alcohol dehydrogenase-like"/>
    <property type="match status" value="1"/>
</dbReference>
<dbReference type="Pfam" id="PF07495">
    <property type="entry name" value="Y_Y_Y"/>
    <property type="match status" value="1"/>
</dbReference>
<dbReference type="InterPro" id="IPR004358">
    <property type="entry name" value="Sig_transdc_His_kin-like_C"/>
</dbReference>
<dbReference type="RefSeq" id="WP_188416134.1">
    <property type="nucleotide sequence ID" value="NZ_BMDO01000004.1"/>
</dbReference>
<keyword evidence="4" id="KW-0808">Transferase</keyword>
<dbReference type="CDD" id="cd00146">
    <property type="entry name" value="PKD"/>
    <property type="match status" value="1"/>
</dbReference>
<dbReference type="Pfam" id="PF00512">
    <property type="entry name" value="HisKA"/>
    <property type="match status" value="1"/>
</dbReference>
<dbReference type="Gene3D" id="3.40.50.2300">
    <property type="match status" value="1"/>
</dbReference>
<dbReference type="Gene3D" id="1.10.287.130">
    <property type="match status" value="1"/>
</dbReference>
<evidence type="ECO:0000256" key="6">
    <source>
        <dbReference type="ARBA" id="ARBA00022777"/>
    </source>
</evidence>
<reference evidence="17" key="2">
    <citation type="submission" date="2020-09" db="EMBL/GenBank/DDBJ databases">
        <authorList>
            <person name="Sun Q."/>
            <person name="Sedlacek I."/>
        </authorList>
    </citation>
    <scope>NUCLEOTIDE SEQUENCE</scope>
    <source>
        <strain evidence="17">CCM 8711</strain>
    </source>
</reference>
<keyword evidence="3 12" id="KW-0597">Phosphoprotein</keyword>
<evidence type="ECO:0000256" key="4">
    <source>
        <dbReference type="ARBA" id="ARBA00022679"/>
    </source>
</evidence>
<dbReference type="InterPro" id="IPR011006">
    <property type="entry name" value="CheY-like_superfamily"/>
</dbReference>
<dbReference type="InterPro" id="IPR011123">
    <property type="entry name" value="Y_Y_Y"/>
</dbReference>
<dbReference type="CDD" id="cd17574">
    <property type="entry name" value="REC_OmpR"/>
    <property type="match status" value="1"/>
</dbReference>
<dbReference type="InterPro" id="IPR009057">
    <property type="entry name" value="Homeodomain-like_sf"/>
</dbReference>
<dbReference type="InterPro" id="IPR036890">
    <property type="entry name" value="HATPase_C_sf"/>
</dbReference>
<keyword evidence="9" id="KW-0805">Transcription regulation</keyword>
<dbReference type="SUPFAM" id="SSF52172">
    <property type="entry name" value="CheY-like"/>
    <property type="match status" value="1"/>
</dbReference>
<evidence type="ECO:0000256" key="1">
    <source>
        <dbReference type="ARBA" id="ARBA00000085"/>
    </source>
</evidence>
<dbReference type="Pfam" id="PF07494">
    <property type="entry name" value="Reg_prop"/>
    <property type="match status" value="7"/>
</dbReference>
<dbReference type="SMART" id="SM00388">
    <property type="entry name" value="HisKA"/>
    <property type="match status" value="1"/>
</dbReference>
<keyword evidence="13" id="KW-0472">Membrane</keyword>
<dbReference type="Proteomes" id="UP000662074">
    <property type="component" value="Unassembled WGS sequence"/>
</dbReference>
<evidence type="ECO:0000256" key="5">
    <source>
        <dbReference type="ARBA" id="ARBA00022741"/>
    </source>
</evidence>
<organism evidence="17 18">
    <name type="scientific">Mucilaginibacter galii</name>
    <dbReference type="NCBI Taxonomy" id="2005073"/>
    <lineage>
        <taxon>Bacteria</taxon>
        <taxon>Pseudomonadati</taxon>
        <taxon>Bacteroidota</taxon>
        <taxon>Sphingobacteriia</taxon>
        <taxon>Sphingobacteriales</taxon>
        <taxon>Sphingobacteriaceae</taxon>
        <taxon>Mucilaginibacter</taxon>
    </lineage>
</organism>
<dbReference type="SUPFAM" id="SSF63829">
    <property type="entry name" value="Calcium-dependent phosphotriesterase"/>
    <property type="match status" value="2"/>
</dbReference>
<feature type="transmembrane region" description="Helical" evidence="13">
    <location>
        <begin position="792"/>
        <end position="813"/>
    </location>
</feature>
<dbReference type="PROSITE" id="PS01124">
    <property type="entry name" value="HTH_ARAC_FAMILY_2"/>
    <property type="match status" value="1"/>
</dbReference>
<dbReference type="PANTHER" id="PTHR43547">
    <property type="entry name" value="TWO-COMPONENT HISTIDINE KINASE"/>
    <property type="match status" value="1"/>
</dbReference>
<dbReference type="SMART" id="SM00342">
    <property type="entry name" value="HTH_ARAC"/>
    <property type="match status" value="1"/>
</dbReference>
<evidence type="ECO:0000256" key="3">
    <source>
        <dbReference type="ARBA" id="ARBA00022553"/>
    </source>
</evidence>
<keyword evidence="11" id="KW-0804">Transcription</keyword>
<dbReference type="CDD" id="cd00082">
    <property type="entry name" value="HisKA"/>
    <property type="match status" value="1"/>
</dbReference>
<evidence type="ECO:0000256" key="13">
    <source>
        <dbReference type="SAM" id="Phobius"/>
    </source>
</evidence>
<dbReference type="Pfam" id="PF12833">
    <property type="entry name" value="HTH_18"/>
    <property type="match status" value="1"/>
</dbReference>
<dbReference type="PROSITE" id="PS50109">
    <property type="entry name" value="HIS_KIN"/>
    <property type="match status" value="1"/>
</dbReference>
<dbReference type="GO" id="GO:0000155">
    <property type="term" value="F:phosphorelay sensor kinase activity"/>
    <property type="evidence" value="ECO:0007669"/>
    <property type="project" value="InterPro"/>
</dbReference>
<dbReference type="Gene3D" id="1.10.10.60">
    <property type="entry name" value="Homeodomain-like"/>
    <property type="match status" value="1"/>
</dbReference>
<evidence type="ECO:0000313" key="18">
    <source>
        <dbReference type="Proteomes" id="UP000662074"/>
    </source>
</evidence>
<dbReference type="InterPro" id="IPR003594">
    <property type="entry name" value="HATPase_dom"/>
</dbReference>
<dbReference type="Pfam" id="PF02518">
    <property type="entry name" value="HATPase_c"/>
    <property type="match status" value="1"/>
</dbReference>
<dbReference type="GO" id="GO:0003700">
    <property type="term" value="F:DNA-binding transcription factor activity"/>
    <property type="evidence" value="ECO:0007669"/>
    <property type="project" value="InterPro"/>
</dbReference>
<dbReference type="InterPro" id="IPR015943">
    <property type="entry name" value="WD40/YVTN_repeat-like_dom_sf"/>
</dbReference>
<gene>
    <name evidence="17" type="ORF">GCM10011425_19410</name>
</gene>
<evidence type="ECO:0000259" key="16">
    <source>
        <dbReference type="PROSITE" id="PS50110"/>
    </source>
</evidence>
<keyword evidence="6 17" id="KW-0418">Kinase</keyword>
<evidence type="ECO:0000256" key="8">
    <source>
        <dbReference type="ARBA" id="ARBA00023012"/>
    </source>
</evidence>
<protein>
    <recommendedName>
        <fullName evidence="2">histidine kinase</fullName>
        <ecNumber evidence="2">2.7.13.3</ecNumber>
    </recommendedName>
</protein>
<dbReference type="PROSITE" id="PS50110">
    <property type="entry name" value="RESPONSE_REGULATORY"/>
    <property type="match status" value="1"/>
</dbReference>
<evidence type="ECO:0000256" key="10">
    <source>
        <dbReference type="ARBA" id="ARBA00023125"/>
    </source>
</evidence>
<evidence type="ECO:0000259" key="14">
    <source>
        <dbReference type="PROSITE" id="PS01124"/>
    </source>
</evidence>
<dbReference type="InterPro" id="IPR003661">
    <property type="entry name" value="HisK_dim/P_dom"/>
</dbReference>
<dbReference type="FunFam" id="1.10.287.130:FF:000045">
    <property type="entry name" value="Two-component system sensor histidine kinase/response regulator"/>
    <property type="match status" value="1"/>
</dbReference>
<dbReference type="InterPro" id="IPR001789">
    <property type="entry name" value="Sig_transdc_resp-reg_receiver"/>
</dbReference>
<dbReference type="SMART" id="SM00387">
    <property type="entry name" value="HATPase_c"/>
    <property type="match status" value="1"/>
</dbReference>
<dbReference type="PRINTS" id="PR00344">
    <property type="entry name" value="BCTRLSENSOR"/>
</dbReference>
<sequence>MSAQSAPLNFNHLSFKEGLIQSPISAIFQDDKGFVWIGNWKGLTRYNGYEFYTFKHKDTDVHSLSNNRVNAICQDANKRLWIATSNGLNRYDPQTEVFEHINIIKSIKGGRNYISSVIEDSNRNLWVATFGGVKRVDTLAHELRDVNAFKQSGDEDIASGITFTLYQDHSSTVWVGTRNGVKRFNPKTGKVLPLPASITGNAALMAAKVLVIRQDKYENIWFGTETSGLFCYDAKTGNCISYQHNDNDPKSLQSDWIKAILVRNDNTIWVGTRRGLSIFNQSQNRFENYTHNPTDNNSLNDNTIWSFLQDNANGVWIGTFAGGINIYYPGNNNFSNIGERVSGEMGLNHPVVNAVLEDSDRKLWIGTYGGGINLLNRETGTSQYFSVKSNRQGNSSNGVKSIAEDDKGNLWIGTLDGLCKFNKETKAVSYYKFAIQEGKLSENLINYVLPDTNGVWAGTNGGGLQFLKYTGGYITLKHDASDPRSLSDNFVTALIKDVKDNLWIGTQNGLNYYDKALKQITACYKRSGKYPLSHATILNLFYDSKQRLWVGTEGGALNCFDEHSKRFYTIDQSLGIHDEVIHTIVEDSAGKIWVSTDNGLFRIYFKDGKFPFTKANTEVTQYTANDGLASNQFLTNSGTKIKSGELLFGGINGLTIFNPNQLLKNSYRPPVVLTGLAIKNKPVAINTANSPLRQSITQSRRITLSYDQGYISLDFAALNYNNPENNQYAYRMQGLSNGEGWHYVGHQHTASYTNLEPGHYTFEVKAANNDGVWNNNPTTLSITVLPPFWRTWWAYLFYVLSFASVLYVIIRFFRIRAKLERDLYHEHLHNERQQELYQLKLNFFTNISHEIRTPLTLILGPLEKLMDATRENLNVYRQLGNVKNNADRLMRLVTELLDFRKAEAGHLKLYYAENDIVKFVEEIFVSFQNLALSKNITYNFQSVEAPEFIYFDRDQLEKVFFNLLSNAFKFTPNGGCINVVISNSEDAVSVSIKDNGKGISENMQGKLFEDFFQVEDPQAHHIGTGIGLALSKNIIELHKGTIKVHSKPSINGQPGETEFAVSLQKGTAHLEPNRIVAHDAGGEEASHYYIHSQVDHIIDDNAAPVTHTPGNTILVVEDNEEVRQFITQSLEEHYRIIQSENGVAGLSAVLEQLPDLIITDVMMPEMDGMELCRHIKTDERLNHIPVVMLTARANLIHQLSGFEHGADAYITKPFSLQMLLLQVGNILASKLAIRQKFSREYLMQPQKSNLLSPDEKFLGKLMSLIEKHMDNSEFGVTELIDEIGMSKNVLYKKVQALTNLSVADFIKSIRLQKAAQLLESNKLSIAEVAFAVGFNDRKYFSKEFKKQYNLSPSEYLSNKGEVPMN</sequence>
<dbReference type="SUPFAM" id="SSF46689">
    <property type="entry name" value="Homeodomain-like"/>
    <property type="match status" value="1"/>
</dbReference>
<keyword evidence="5" id="KW-0547">Nucleotide-binding</keyword>
<dbReference type="Pfam" id="PF00072">
    <property type="entry name" value="Response_reg"/>
    <property type="match status" value="1"/>
</dbReference>
<dbReference type="Gene3D" id="2.130.10.10">
    <property type="entry name" value="YVTN repeat-like/Quinoprotein amine dehydrogenase"/>
    <property type="match status" value="2"/>
</dbReference>
<feature type="domain" description="Histidine kinase" evidence="15">
    <location>
        <begin position="846"/>
        <end position="1067"/>
    </location>
</feature>
<evidence type="ECO:0000256" key="12">
    <source>
        <dbReference type="PROSITE-ProRule" id="PRU00169"/>
    </source>
</evidence>
<comment type="catalytic activity">
    <reaction evidence="1">
        <text>ATP + protein L-histidine = ADP + protein N-phospho-L-histidine.</text>
        <dbReference type="EC" id="2.7.13.3"/>
    </reaction>
</comment>
<dbReference type="SMART" id="SM00448">
    <property type="entry name" value="REC"/>
    <property type="match status" value="1"/>
</dbReference>
<dbReference type="PANTHER" id="PTHR43547:SF2">
    <property type="entry name" value="HYBRID SIGNAL TRANSDUCTION HISTIDINE KINASE C"/>
    <property type="match status" value="1"/>
</dbReference>
<dbReference type="InterPro" id="IPR018062">
    <property type="entry name" value="HTH_AraC-typ_CS"/>
</dbReference>
<dbReference type="InterPro" id="IPR011047">
    <property type="entry name" value="Quinoprotein_ADH-like_sf"/>
</dbReference>
<evidence type="ECO:0000256" key="2">
    <source>
        <dbReference type="ARBA" id="ARBA00012438"/>
    </source>
</evidence>
<dbReference type="Gene3D" id="2.60.40.10">
    <property type="entry name" value="Immunoglobulins"/>
    <property type="match status" value="1"/>
</dbReference>
<dbReference type="InterPro" id="IPR036097">
    <property type="entry name" value="HisK_dim/P_sf"/>
</dbReference>
<dbReference type="SUPFAM" id="SSF47384">
    <property type="entry name" value="Homodimeric domain of signal transducing histidine kinase"/>
    <property type="match status" value="1"/>
</dbReference>
<feature type="domain" description="HTH araC/xylS-type" evidence="14">
    <location>
        <begin position="1259"/>
        <end position="1358"/>
    </location>
</feature>
<accession>A0A917JBK7</accession>
<name>A0A917JBK7_9SPHI</name>
<evidence type="ECO:0000256" key="7">
    <source>
        <dbReference type="ARBA" id="ARBA00022840"/>
    </source>
</evidence>
<dbReference type="SUPFAM" id="SSF55874">
    <property type="entry name" value="ATPase domain of HSP90 chaperone/DNA topoisomerase II/histidine kinase"/>
    <property type="match status" value="1"/>
</dbReference>
<dbReference type="Gene3D" id="3.30.565.10">
    <property type="entry name" value="Histidine kinase-like ATPase, C-terminal domain"/>
    <property type="match status" value="1"/>
</dbReference>
<dbReference type="EC" id="2.7.13.3" evidence="2"/>
<dbReference type="InterPro" id="IPR005467">
    <property type="entry name" value="His_kinase_dom"/>
</dbReference>
<keyword evidence="13" id="KW-1133">Transmembrane helix</keyword>
<comment type="caution">
    <text evidence="17">The sequence shown here is derived from an EMBL/GenBank/DDBJ whole genome shotgun (WGS) entry which is preliminary data.</text>
</comment>
<feature type="modified residue" description="4-aspartylphosphate" evidence="12">
    <location>
        <position position="1160"/>
    </location>
</feature>
<evidence type="ECO:0000256" key="11">
    <source>
        <dbReference type="ARBA" id="ARBA00023163"/>
    </source>
</evidence>
<dbReference type="InterPro" id="IPR013783">
    <property type="entry name" value="Ig-like_fold"/>
</dbReference>
<dbReference type="InterPro" id="IPR011110">
    <property type="entry name" value="Reg_prop"/>
</dbReference>
<evidence type="ECO:0000259" key="15">
    <source>
        <dbReference type="PROSITE" id="PS50109"/>
    </source>
</evidence>
<keyword evidence="7" id="KW-0067">ATP-binding</keyword>
<keyword evidence="13" id="KW-0812">Transmembrane</keyword>
<dbReference type="FunFam" id="2.60.40.10:FF:000791">
    <property type="entry name" value="Two-component system sensor histidine kinase/response regulator"/>
    <property type="match status" value="1"/>
</dbReference>